<keyword evidence="2" id="KW-1185">Reference proteome</keyword>
<evidence type="ECO:0000313" key="2">
    <source>
        <dbReference type="Proteomes" id="UP000664032"/>
    </source>
</evidence>
<protein>
    <submittedName>
        <fullName evidence="1">Uncharacterized protein</fullName>
    </submittedName>
</protein>
<comment type="caution">
    <text evidence="1">The sequence shown here is derived from an EMBL/GenBank/DDBJ whole genome shotgun (WGS) entry which is preliminary data.</text>
</comment>
<name>A0ACB8H8E2_PSICU</name>
<dbReference type="Proteomes" id="UP000664032">
    <property type="component" value="Unassembled WGS sequence"/>
</dbReference>
<organism evidence="1 2">
    <name type="scientific">Psilocybe cubensis</name>
    <name type="common">Psychedelic mushroom</name>
    <name type="synonym">Stropharia cubensis</name>
    <dbReference type="NCBI Taxonomy" id="181762"/>
    <lineage>
        <taxon>Eukaryota</taxon>
        <taxon>Fungi</taxon>
        <taxon>Dikarya</taxon>
        <taxon>Basidiomycota</taxon>
        <taxon>Agaricomycotina</taxon>
        <taxon>Agaricomycetes</taxon>
        <taxon>Agaricomycetidae</taxon>
        <taxon>Agaricales</taxon>
        <taxon>Agaricineae</taxon>
        <taxon>Strophariaceae</taxon>
        <taxon>Psilocybe</taxon>
    </lineage>
</organism>
<dbReference type="EMBL" id="JAFIQS020000003">
    <property type="protein sequence ID" value="KAH9483937.1"/>
    <property type="molecule type" value="Genomic_DNA"/>
</dbReference>
<evidence type="ECO:0000313" key="1">
    <source>
        <dbReference type="EMBL" id="KAH9483937.1"/>
    </source>
</evidence>
<proteinExistence type="predicted"/>
<sequence>MSSSPDILHDEQRLDDIKRRLDDLERGKSLLFLLLFPRLSPFQIQHDALASQSATLAANVAARRVKNAPMRTLLPEICDIVFAYCADPECALDCDISDCVFEQPSPVVLASVCCRWRAMVYNNPALWTTLHLRPDINSPAEITRARLFLKRSANMPLRVTICPVTLLGDPRSITACVLPVLSVLIPHFGRVQSLKTHLSIETLPDVFPAAQDVLMPMLQELSLLVNTSHASASLLGRLQARRLQVLHVCDITPFLDVLDDVLPTLKSLVITECRSWKFSRLFPNMLAKCSKLQSCSITFPSTLFFMDLEPIELPELRSLNLEWPFLFEPSPIFRALRAPKLLSLRITHLSRQLVVPIHTLSSLKGLLRSAAQLQFLAITGCNLLTQDEATRLFEDSPNIRRLEINNCSRGDRFLLPLTPDNPRDIDAVWLCPKLTHVTITGLQDSDVRPVINFAKSRSDIMATTVPANPECKFLEELALDTNSQHLNRQAKLLLLSGLFGIQRSLNILGPRGNLFSPPT</sequence>
<gene>
    <name evidence="1" type="ORF">JR316_0003415</name>
</gene>
<reference evidence="1" key="1">
    <citation type="submission" date="2021-10" db="EMBL/GenBank/DDBJ databases">
        <title>Psilocybe cubensis genome.</title>
        <authorList>
            <person name="Mckernan K.J."/>
            <person name="Crawford S."/>
            <person name="Trippe A."/>
            <person name="Kane L.T."/>
            <person name="Mclaughlin S."/>
        </authorList>
    </citation>
    <scope>NUCLEOTIDE SEQUENCE</scope>
    <source>
        <strain evidence="1">MGC-MH-2018</strain>
    </source>
</reference>
<accession>A0ACB8H8E2</accession>